<reference evidence="2 3" key="1">
    <citation type="submission" date="2016-07" db="EMBL/GenBank/DDBJ databases">
        <title>Revisiting the Taxonomy of the Elizabethkingia Genus based on Whole-Genome Sequencing, Optical Mapping, and MALDI-TOF.</title>
        <authorList>
            <person name="Nicholson A.C."/>
        </authorList>
    </citation>
    <scope>NUCLEOTIDE SEQUENCE [LARGE SCALE GENOMIC DNA]</scope>
    <source>
        <strain evidence="2 3">C1558</strain>
    </source>
</reference>
<sequence>MNIKKARPKSIVSSLSLLCFILLASCRGVDHVKENIEPTEVAYVKFNPSNFDFDVDKNVQAGLKKSAKNEIQSKLVKFSKDIDMLVEVKPDDGSQSNLQASRQNKLNLKNAPENTDVGTYYRVIAYEKATNKYVTSQDYIVGSEATAPPMKLVVGQEYIFVAYSYGQNVPFPESAPTGDLADNQAASVQIKGLDFSGKNKLFYFRKDDMGALTASNKLNIIFKAKTAMVNLEFNSTVGNITALGGVYWGKFNMFLKDVTFSMDGWVGFVAFAEDLDGKVEFPTLNTNPIVSNTFYPLALTKLQENQSGSNILVDVSINNITINGITKSLTINNVKNKRGFKYKVTITFKPQDATVKPEVPTVNWENGDETLDVQLN</sequence>
<feature type="chain" id="PRO_5046718744" description="Major fimbrial subunit protein N-terminal domain-containing protein" evidence="1">
    <location>
        <begin position="25"/>
        <end position="376"/>
    </location>
</feature>
<name>A0ABX3ND14_9FLAO</name>
<evidence type="ECO:0000313" key="3">
    <source>
        <dbReference type="Proteomes" id="UP000190016"/>
    </source>
</evidence>
<evidence type="ECO:0008006" key="4">
    <source>
        <dbReference type="Google" id="ProtNLM"/>
    </source>
</evidence>
<keyword evidence="3" id="KW-1185">Reference proteome</keyword>
<keyword evidence="1" id="KW-0732">Signal</keyword>
<proteinExistence type="predicted"/>
<feature type="signal peptide" evidence="1">
    <location>
        <begin position="1"/>
        <end position="24"/>
    </location>
</feature>
<evidence type="ECO:0000256" key="1">
    <source>
        <dbReference type="SAM" id="SignalP"/>
    </source>
</evidence>
<organism evidence="2 3">
    <name type="scientific">Elizabethkingia ursingii</name>
    <dbReference type="NCBI Taxonomy" id="1756150"/>
    <lineage>
        <taxon>Bacteria</taxon>
        <taxon>Pseudomonadati</taxon>
        <taxon>Bacteroidota</taxon>
        <taxon>Flavobacteriia</taxon>
        <taxon>Flavobacteriales</taxon>
        <taxon>Weeksellaceae</taxon>
        <taxon>Elizabethkingia</taxon>
    </lineage>
</organism>
<dbReference type="EMBL" id="MBDS01000001">
    <property type="protein sequence ID" value="OPB94522.1"/>
    <property type="molecule type" value="Genomic_DNA"/>
</dbReference>
<accession>A0ABX3ND14</accession>
<dbReference type="PROSITE" id="PS51257">
    <property type="entry name" value="PROKAR_LIPOPROTEIN"/>
    <property type="match status" value="1"/>
</dbReference>
<protein>
    <recommendedName>
        <fullName evidence="4">Major fimbrial subunit protein N-terminal domain-containing protein</fullName>
    </recommendedName>
</protein>
<gene>
    <name evidence="2" type="ORF">BB021_18135</name>
</gene>
<evidence type="ECO:0000313" key="2">
    <source>
        <dbReference type="EMBL" id="OPB94522.1"/>
    </source>
</evidence>
<dbReference type="RefSeq" id="WP_078777717.1">
    <property type="nucleotide sequence ID" value="NZ_MBDS01000001.1"/>
</dbReference>
<dbReference type="Proteomes" id="UP000190016">
    <property type="component" value="Unassembled WGS sequence"/>
</dbReference>
<comment type="caution">
    <text evidence="2">The sequence shown here is derived from an EMBL/GenBank/DDBJ whole genome shotgun (WGS) entry which is preliminary data.</text>
</comment>